<dbReference type="HOGENOM" id="CLU_002027_0_0_1"/>
<dbReference type="Proteomes" id="UP000054549">
    <property type="component" value="Unassembled WGS sequence"/>
</dbReference>
<dbReference type="InterPro" id="IPR046985">
    <property type="entry name" value="IP5"/>
</dbReference>
<feature type="region of interest" description="Disordered" evidence="1">
    <location>
        <begin position="1"/>
        <end position="309"/>
    </location>
</feature>
<dbReference type="PANTHER" id="PTHR11200:SF240">
    <property type="entry name" value="INOSITOL POLYPHOSPHATE 5-PHOSPHATASE C9G1.10C-RELATED"/>
    <property type="match status" value="1"/>
</dbReference>
<evidence type="ECO:0000259" key="2">
    <source>
        <dbReference type="SMART" id="SM00128"/>
    </source>
</evidence>
<evidence type="ECO:0000313" key="3">
    <source>
        <dbReference type="EMBL" id="KIL59180.1"/>
    </source>
</evidence>
<organism evidence="3 4">
    <name type="scientific">Amanita muscaria (strain Koide BX008)</name>
    <dbReference type="NCBI Taxonomy" id="946122"/>
    <lineage>
        <taxon>Eukaryota</taxon>
        <taxon>Fungi</taxon>
        <taxon>Dikarya</taxon>
        <taxon>Basidiomycota</taxon>
        <taxon>Agaricomycotina</taxon>
        <taxon>Agaricomycetes</taxon>
        <taxon>Agaricomycetidae</taxon>
        <taxon>Agaricales</taxon>
        <taxon>Pluteineae</taxon>
        <taxon>Amanitaceae</taxon>
        <taxon>Amanita</taxon>
    </lineage>
</organism>
<dbReference type="PANTHER" id="PTHR11200">
    <property type="entry name" value="INOSITOL 5-PHOSPHATASE"/>
    <property type="match status" value="1"/>
</dbReference>
<dbReference type="Pfam" id="PF22669">
    <property type="entry name" value="Exo_endo_phos2"/>
    <property type="match status" value="1"/>
</dbReference>
<dbReference type="SMART" id="SM00128">
    <property type="entry name" value="IPPc"/>
    <property type="match status" value="1"/>
</dbReference>
<feature type="compositionally biased region" description="Low complexity" evidence="1">
    <location>
        <begin position="107"/>
        <end position="118"/>
    </location>
</feature>
<feature type="compositionally biased region" description="Acidic residues" evidence="1">
    <location>
        <begin position="275"/>
        <end position="286"/>
    </location>
</feature>
<dbReference type="Gene3D" id="2.130.10.10">
    <property type="entry name" value="YVTN repeat-like/Quinoprotein amine dehydrogenase"/>
    <property type="match status" value="1"/>
</dbReference>
<reference evidence="3 4" key="1">
    <citation type="submission" date="2014-04" db="EMBL/GenBank/DDBJ databases">
        <title>Evolutionary Origins and Diversification of the Mycorrhizal Mutualists.</title>
        <authorList>
            <consortium name="DOE Joint Genome Institute"/>
            <consortium name="Mycorrhizal Genomics Consortium"/>
            <person name="Kohler A."/>
            <person name="Kuo A."/>
            <person name="Nagy L.G."/>
            <person name="Floudas D."/>
            <person name="Copeland A."/>
            <person name="Barry K.W."/>
            <person name="Cichocki N."/>
            <person name="Veneault-Fourrey C."/>
            <person name="LaButti K."/>
            <person name="Lindquist E.A."/>
            <person name="Lipzen A."/>
            <person name="Lundell T."/>
            <person name="Morin E."/>
            <person name="Murat C."/>
            <person name="Riley R."/>
            <person name="Ohm R."/>
            <person name="Sun H."/>
            <person name="Tunlid A."/>
            <person name="Henrissat B."/>
            <person name="Grigoriev I.V."/>
            <person name="Hibbett D.S."/>
            <person name="Martin F."/>
        </authorList>
    </citation>
    <scope>NUCLEOTIDE SEQUENCE [LARGE SCALE GENOMIC DNA]</scope>
    <source>
        <strain evidence="3 4">Koide BX008</strain>
    </source>
</reference>
<feature type="domain" description="Inositol polyphosphate-related phosphatase" evidence="2">
    <location>
        <begin position="665"/>
        <end position="1019"/>
    </location>
</feature>
<dbReference type="InterPro" id="IPR036691">
    <property type="entry name" value="Endo/exonu/phosph_ase_sf"/>
</dbReference>
<dbReference type="InParanoid" id="A0A0C2S8R1"/>
<dbReference type="InterPro" id="IPR000300">
    <property type="entry name" value="IPPc"/>
</dbReference>
<dbReference type="STRING" id="946122.A0A0C2S8R1"/>
<dbReference type="InterPro" id="IPR015943">
    <property type="entry name" value="WD40/YVTN_repeat-like_dom_sf"/>
</dbReference>
<dbReference type="SUPFAM" id="SSF50978">
    <property type="entry name" value="WD40 repeat-like"/>
    <property type="match status" value="1"/>
</dbReference>
<gene>
    <name evidence="3" type="ORF">M378DRAFT_276721</name>
</gene>
<dbReference type="SUPFAM" id="SSF56219">
    <property type="entry name" value="DNase I-like"/>
    <property type="match status" value="1"/>
</dbReference>
<sequence>MNTTRTVANTTYPNDIPSKPSIPPRPSKTLDSSGFSPRLLSTSPDELSSIPSLNITPPRITMSSPFSDGETEVDKLSLTAPLVPLPARKPPPPKPQAGGPSVGAIRSLGSLSNSSQASVDTISTSSSVASGFQRPPPPPPPRSRPKASSVPLGSPTPSTQSSSKSLNPPPPLPSRKHNTMPTLDYEPSTPTTSFQPPTPSIATLPLPPPRPSSRVYPISPISPLPSIKQDPPPQSPMLERKSLGSAKLLPPPTRTIALGDKLPPARRPGGGTGDSSDDESGEDATAVEDTKFLGGDSFPDSSRSSRRPPIAAPFRAGQFALPKILINAYGGHYVVAGSLVAVGHSYTIKVYDLSVFDSPMYMVDTKDLGKITCMELKSTGEGEARLMWVGTKEGQVFEVDLRTGAICSTKQVTNLHPVTHVLRHGRAMVTLDEGGKALVFTEGEGNRGVSLTGTQPRVLRVTEKQDFVRMLGGKLWTAARTDHNGVGGAVSSRLPIIRVYDLFSPGSTGKSIVPTEHVGAVTSATMIPSHEGKVYVGHEEGFVSIWAVEGTEDGYPKCLEVVKVSASDVMCVEGVNERLWIGSRNGIISAYDVAARPWVVTNSWSAHPGLPVLKLSVDVFGIDEGRLSVMSVGRDDVMRFWDGLLGMDWMQNELQRREDSYSKFRDVTALFLSWNCDAARPDSLTGDPANVNLFSDILNSVDEPPDIIVFGFQEVIDLESRKMAAKNVLLGGASKKKHHDEGVTGLACSGNGLSDKVTGAYRRWYERLVKEVRSAMPQMPYTVVHTESLVGLFSCVFIKATERFSLRDVAVTSVKRGMGGRYGNKGAIVARFILGDSSICMVNCHLAAGQNAVRRRNADFAAILEEKSVFPPTEYPMAYGGGGDGTMILDHEIVFVNGDMNYRIDHRREAIISSIRAGEFANILAHDQLLREIKFNRGCRFRGFSEGPITFAPTYKYDPRSNEYDTSEKRRLPAWCDRVLWRSRDPSRVQQLHYRRYEANVSDHRPISAAFKITVKTIEHDARMQALKHVRTLWEEEQAQMLAQARVAYFKENDM</sequence>
<name>A0A0C2S8R1_AMAMK</name>
<feature type="compositionally biased region" description="Polar residues" evidence="1">
    <location>
        <begin position="1"/>
        <end position="13"/>
    </location>
</feature>
<keyword evidence="4" id="KW-1185">Reference proteome</keyword>
<dbReference type="AlphaFoldDB" id="A0A0C2S8R1"/>
<dbReference type="EMBL" id="KN818321">
    <property type="protein sequence ID" value="KIL59180.1"/>
    <property type="molecule type" value="Genomic_DNA"/>
</dbReference>
<evidence type="ECO:0000313" key="4">
    <source>
        <dbReference type="Proteomes" id="UP000054549"/>
    </source>
</evidence>
<accession>A0A0C2S8R1</accession>
<dbReference type="InterPro" id="IPR036322">
    <property type="entry name" value="WD40_repeat_dom_sf"/>
</dbReference>
<proteinExistence type="predicted"/>
<feature type="compositionally biased region" description="Low complexity" evidence="1">
    <location>
        <begin position="187"/>
        <end position="204"/>
    </location>
</feature>
<feature type="compositionally biased region" description="Low complexity" evidence="1">
    <location>
        <begin position="212"/>
        <end position="227"/>
    </location>
</feature>
<dbReference type="FunCoup" id="A0A0C2S8R1">
    <property type="interactions" value="45"/>
</dbReference>
<feature type="compositionally biased region" description="Polar residues" evidence="1">
    <location>
        <begin position="29"/>
        <end position="66"/>
    </location>
</feature>
<dbReference type="Gene3D" id="3.60.10.10">
    <property type="entry name" value="Endonuclease/exonuclease/phosphatase"/>
    <property type="match status" value="1"/>
</dbReference>
<dbReference type="GO" id="GO:0046856">
    <property type="term" value="P:phosphatidylinositol dephosphorylation"/>
    <property type="evidence" value="ECO:0007669"/>
    <property type="project" value="InterPro"/>
</dbReference>
<feature type="compositionally biased region" description="Pro residues" evidence="1">
    <location>
        <begin position="83"/>
        <end position="95"/>
    </location>
</feature>
<protein>
    <recommendedName>
        <fullName evidence="2">Inositol polyphosphate-related phosphatase domain-containing protein</fullName>
    </recommendedName>
</protein>
<evidence type="ECO:0000256" key="1">
    <source>
        <dbReference type="SAM" id="MobiDB-lite"/>
    </source>
</evidence>
<dbReference type="OrthoDB" id="2248459at2759"/>
<feature type="compositionally biased region" description="Low complexity" evidence="1">
    <location>
        <begin position="151"/>
        <end position="166"/>
    </location>
</feature>
<feature type="compositionally biased region" description="Polar residues" evidence="1">
    <location>
        <begin position="119"/>
        <end position="130"/>
    </location>
</feature>
<dbReference type="GO" id="GO:0004439">
    <property type="term" value="F:phosphatidylinositol-4,5-bisphosphate 5-phosphatase activity"/>
    <property type="evidence" value="ECO:0007669"/>
    <property type="project" value="TreeGrafter"/>
</dbReference>
<feature type="compositionally biased region" description="Low complexity" evidence="1">
    <location>
        <begin position="296"/>
        <end position="309"/>
    </location>
</feature>